<protein>
    <submittedName>
        <fullName evidence="2">Uncharacterized protein</fullName>
    </submittedName>
</protein>
<name>A0A212JGY7_9BACT</name>
<gene>
    <name evidence="2" type="ORF">KL86DYS1_12239</name>
</gene>
<organism evidence="2">
    <name type="scientific">uncultured Dysgonomonas sp</name>
    <dbReference type="NCBI Taxonomy" id="206096"/>
    <lineage>
        <taxon>Bacteria</taxon>
        <taxon>Pseudomonadati</taxon>
        <taxon>Bacteroidota</taxon>
        <taxon>Bacteroidia</taxon>
        <taxon>Bacteroidales</taxon>
        <taxon>Dysgonomonadaceae</taxon>
        <taxon>Dysgonomonas</taxon>
        <taxon>environmental samples</taxon>
    </lineage>
</organism>
<feature type="compositionally biased region" description="Polar residues" evidence="1">
    <location>
        <begin position="23"/>
        <end position="43"/>
    </location>
</feature>
<proteinExistence type="predicted"/>
<dbReference type="AlphaFoldDB" id="A0A212JGY7"/>
<feature type="region of interest" description="Disordered" evidence="1">
    <location>
        <begin position="21"/>
        <end position="43"/>
    </location>
</feature>
<accession>A0A212JGY7</accession>
<evidence type="ECO:0000256" key="1">
    <source>
        <dbReference type="SAM" id="MobiDB-lite"/>
    </source>
</evidence>
<sequence>MNISFPCLFQRYNLRKNVDIPQKISSENKNPNAGGSPSATNMQKTITGNAYPIMVRIKRKLIDALFLSLRLISR</sequence>
<reference evidence="2" key="1">
    <citation type="submission" date="2016-04" db="EMBL/GenBank/DDBJ databases">
        <authorList>
            <person name="Evans L.H."/>
            <person name="Alamgir A."/>
            <person name="Owens N."/>
            <person name="Weber N.D."/>
            <person name="Virtaneva K."/>
            <person name="Barbian K."/>
            <person name="Babar A."/>
            <person name="Rosenke K."/>
        </authorList>
    </citation>
    <scope>NUCLEOTIDE SEQUENCE</scope>
    <source>
        <strain evidence="2">86-1</strain>
    </source>
</reference>
<dbReference type="EMBL" id="FLUM01000001">
    <property type="protein sequence ID" value="SBV98687.1"/>
    <property type="molecule type" value="Genomic_DNA"/>
</dbReference>
<evidence type="ECO:0000313" key="2">
    <source>
        <dbReference type="EMBL" id="SBV98687.1"/>
    </source>
</evidence>